<reference evidence="2 3" key="1">
    <citation type="submission" date="2019-05" db="EMBL/GenBank/DDBJ databases">
        <title>Panacibacter sp. strain 17mud1-8 Genome sequencing and assembly.</title>
        <authorList>
            <person name="Chhetri G."/>
        </authorList>
    </citation>
    <scope>NUCLEOTIDE SEQUENCE [LARGE SCALE GENOMIC DNA]</scope>
    <source>
        <strain evidence="2 3">17mud1-8</strain>
    </source>
</reference>
<proteinExistence type="predicted"/>
<dbReference type="PROSITE" id="PS51257">
    <property type="entry name" value="PROKAR_LIPOPROTEIN"/>
    <property type="match status" value="1"/>
</dbReference>
<dbReference type="EMBL" id="SZQL01000002">
    <property type="protein sequence ID" value="TKK70960.1"/>
    <property type="molecule type" value="Genomic_DNA"/>
</dbReference>
<comment type="caution">
    <text evidence="2">The sequence shown here is derived from an EMBL/GenBank/DDBJ whole genome shotgun (WGS) entry which is preliminary data.</text>
</comment>
<keyword evidence="3" id="KW-1185">Reference proteome</keyword>
<name>A0A4U3L7C6_9BACT</name>
<evidence type="ECO:0000313" key="2">
    <source>
        <dbReference type="EMBL" id="TKK70960.1"/>
    </source>
</evidence>
<dbReference type="PANTHER" id="PTHR39200">
    <property type="entry name" value="HYPOTHETICAL EXPORTED PROTEIN"/>
    <property type="match status" value="1"/>
</dbReference>
<dbReference type="Proteomes" id="UP000305848">
    <property type="component" value="Unassembled WGS sequence"/>
</dbReference>
<accession>A0A4U3L7C6</accession>
<protein>
    <submittedName>
        <fullName evidence="2">DUF2807 domain-containing protein</fullName>
    </submittedName>
</protein>
<dbReference type="InterPro" id="IPR021255">
    <property type="entry name" value="DUF2807"/>
</dbReference>
<evidence type="ECO:0000259" key="1">
    <source>
        <dbReference type="Pfam" id="PF10988"/>
    </source>
</evidence>
<dbReference type="OrthoDB" id="1014513at2"/>
<dbReference type="Gene3D" id="2.160.20.120">
    <property type="match status" value="1"/>
</dbReference>
<dbReference type="Pfam" id="PF10988">
    <property type="entry name" value="DUF2807"/>
    <property type="match status" value="1"/>
</dbReference>
<sequence>MQKWLFLCMLMPVLFSCNWMGERVEGNGQHANENRQVSSFNSVEASGPMDIILQDAPNAGVRVEADQNLLPYILTDVDGKTLHIRTKKGYNLHSDNPMRVYVAAPVFNEVVLDGSGNITSQGMLVNPDDMTLKLSGSGNIDMQVNTPELKSLMNGSGNIKLSGSADKWVAGLSGSGNIYCFGLNTQKAEVGINGSGDAEVMASKQLTLKINGSGHIKYRGNANVDSHINGSGSVTKVE</sequence>
<gene>
    <name evidence="2" type="ORF">FC093_04570</name>
</gene>
<feature type="domain" description="Putative auto-transporter adhesin head GIN" evidence="1">
    <location>
        <begin position="40"/>
        <end position="222"/>
    </location>
</feature>
<dbReference type="PANTHER" id="PTHR39200:SF1">
    <property type="entry name" value="AUTO-TRANSPORTER ADHESIN HEAD GIN DOMAIN-CONTAINING PROTEIN-RELATED"/>
    <property type="match status" value="1"/>
</dbReference>
<dbReference type="RefSeq" id="WP_137260559.1">
    <property type="nucleotide sequence ID" value="NZ_SZQL01000002.1"/>
</dbReference>
<dbReference type="AlphaFoldDB" id="A0A4U3L7C6"/>
<organism evidence="2 3">
    <name type="scientific">Ilyomonas limi</name>
    <dbReference type="NCBI Taxonomy" id="2575867"/>
    <lineage>
        <taxon>Bacteria</taxon>
        <taxon>Pseudomonadati</taxon>
        <taxon>Bacteroidota</taxon>
        <taxon>Chitinophagia</taxon>
        <taxon>Chitinophagales</taxon>
        <taxon>Chitinophagaceae</taxon>
        <taxon>Ilyomonas</taxon>
    </lineage>
</organism>
<evidence type="ECO:0000313" key="3">
    <source>
        <dbReference type="Proteomes" id="UP000305848"/>
    </source>
</evidence>